<name>A0A4V3CVS3_9HYPH</name>
<sequence length="288" mass="32543">MKLSYRSRLTLVISAQAFVFVVASAALYAATPSKDSLETVYMATQAMITVFTVIGIAYASYGAHRAISANRVAETMKFMDAYMNPQFRAAERFVMHRFSYHDEIARLPEQTDIYNFEAAQTILQRKVVLEGDSLDPIRIETKLASAISAVCSFYDRVGILAAAGILDTDVLFMFIGKDIVTCWDNIVPLVYAMDLYRRRQDRAFEEQGLAAFRSPYSSGFYFLAKAAREWIAPPYQDQLVYRDKDRMYRRMEKRSARMASRPPRRTTRTVPVTGPVRPIGPAGDGSPT</sequence>
<evidence type="ECO:0000256" key="1">
    <source>
        <dbReference type="SAM" id="MobiDB-lite"/>
    </source>
</evidence>
<reference evidence="4 5" key="1">
    <citation type="submission" date="2019-03" db="EMBL/GenBank/DDBJ databases">
        <title>Genomic Encyclopedia of Type Strains, Phase IV (KMG-IV): sequencing the most valuable type-strain genomes for metagenomic binning, comparative biology and taxonomic classification.</title>
        <authorList>
            <person name="Goeker M."/>
        </authorList>
    </citation>
    <scope>NUCLEOTIDE SEQUENCE [LARGE SCALE GENOMIC DNA]</scope>
    <source>
        <strain evidence="4 5">DSM 102969</strain>
    </source>
</reference>
<dbReference type="InterPro" id="IPR031876">
    <property type="entry name" value="DUF4760"/>
</dbReference>
<feature type="transmembrane region" description="Helical" evidence="2">
    <location>
        <begin position="39"/>
        <end position="61"/>
    </location>
</feature>
<keyword evidence="2" id="KW-0812">Transmembrane</keyword>
<feature type="signal peptide" evidence="3">
    <location>
        <begin position="1"/>
        <end position="25"/>
    </location>
</feature>
<comment type="caution">
    <text evidence="4">The sequence shown here is derived from an EMBL/GenBank/DDBJ whole genome shotgun (WGS) entry which is preliminary data.</text>
</comment>
<protein>
    <recommendedName>
        <fullName evidence="6">DUF4760 domain-containing protein</fullName>
    </recommendedName>
</protein>
<evidence type="ECO:0000256" key="3">
    <source>
        <dbReference type="SAM" id="SignalP"/>
    </source>
</evidence>
<keyword evidence="2" id="KW-1133">Transmembrane helix</keyword>
<proteinExistence type="predicted"/>
<dbReference type="EMBL" id="SNXY01000009">
    <property type="protein sequence ID" value="TDP83548.1"/>
    <property type="molecule type" value="Genomic_DNA"/>
</dbReference>
<dbReference type="Pfam" id="PF15956">
    <property type="entry name" value="DUF4760"/>
    <property type="match status" value="1"/>
</dbReference>
<keyword evidence="3" id="KW-0732">Signal</keyword>
<evidence type="ECO:0000313" key="4">
    <source>
        <dbReference type="EMBL" id="TDP83548.1"/>
    </source>
</evidence>
<evidence type="ECO:0000313" key="5">
    <source>
        <dbReference type="Proteomes" id="UP000294547"/>
    </source>
</evidence>
<dbReference type="Proteomes" id="UP000294547">
    <property type="component" value="Unassembled WGS sequence"/>
</dbReference>
<evidence type="ECO:0000256" key="2">
    <source>
        <dbReference type="SAM" id="Phobius"/>
    </source>
</evidence>
<accession>A0A4V3CVS3</accession>
<feature type="compositionally biased region" description="Low complexity" evidence="1">
    <location>
        <begin position="268"/>
        <end position="277"/>
    </location>
</feature>
<evidence type="ECO:0008006" key="6">
    <source>
        <dbReference type="Google" id="ProtNLM"/>
    </source>
</evidence>
<dbReference type="OrthoDB" id="4552180at2"/>
<dbReference type="RefSeq" id="WP_126538590.1">
    <property type="nucleotide sequence ID" value="NZ_BSPM01000009.1"/>
</dbReference>
<dbReference type="AlphaFoldDB" id="A0A4V3CVS3"/>
<keyword evidence="5" id="KW-1185">Reference proteome</keyword>
<keyword evidence="2" id="KW-0472">Membrane</keyword>
<feature type="chain" id="PRO_5020386487" description="DUF4760 domain-containing protein" evidence="3">
    <location>
        <begin position="26"/>
        <end position="288"/>
    </location>
</feature>
<gene>
    <name evidence="4" type="ORF">EDD54_3510</name>
</gene>
<organism evidence="4 5">
    <name type="scientific">Oharaeibacter diazotrophicus</name>
    <dbReference type="NCBI Taxonomy" id="1920512"/>
    <lineage>
        <taxon>Bacteria</taxon>
        <taxon>Pseudomonadati</taxon>
        <taxon>Pseudomonadota</taxon>
        <taxon>Alphaproteobacteria</taxon>
        <taxon>Hyphomicrobiales</taxon>
        <taxon>Pleomorphomonadaceae</taxon>
        <taxon>Oharaeibacter</taxon>
    </lineage>
</organism>
<feature type="region of interest" description="Disordered" evidence="1">
    <location>
        <begin position="253"/>
        <end position="288"/>
    </location>
</feature>